<sequence>MASFLLLIIAAVVFLTIIAAAIVIVVVVTRSKTQNQLNDLNAYKSMANNLTLSNQEVREELAELKEKINSIEKLLKEVE</sequence>
<reference evidence="3 4" key="1">
    <citation type="journal article" date="2013" name="Genome Announc.">
        <title>Draft Genome Sequence of the Cellulolytic, Mesophilic, Anaerobic Bacterium Clostridium termitidis Strain CT1112 (DSM 5398).</title>
        <authorList>
            <person name="Lal S."/>
            <person name="Ramachandran U."/>
            <person name="Zhang X."/>
            <person name="Munir R."/>
            <person name="Sparling R."/>
            <person name="Levin D.B."/>
        </authorList>
    </citation>
    <scope>NUCLEOTIDE SEQUENCE [LARGE SCALE GENOMIC DNA]</scope>
    <source>
        <strain evidence="3 4">CT1112</strain>
    </source>
</reference>
<dbReference type="STRING" id="1195236.CTER_0206"/>
<evidence type="ECO:0008006" key="5">
    <source>
        <dbReference type="Google" id="ProtNLM"/>
    </source>
</evidence>
<dbReference type="AlphaFoldDB" id="S0FNJ3"/>
<evidence type="ECO:0000256" key="2">
    <source>
        <dbReference type="SAM" id="Phobius"/>
    </source>
</evidence>
<name>S0FNJ3_RUMCE</name>
<keyword evidence="2" id="KW-0472">Membrane</keyword>
<feature type="coiled-coil region" evidence="1">
    <location>
        <begin position="40"/>
        <end position="77"/>
    </location>
</feature>
<proteinExistence type="predicted"/>
<evidence type="ECO:0000313" key="3">
    <source>
        <dbReference type="EMBL" id="EMS73800.1"/>
    </source>
</evidence>
<organism evidence="3 4">
    <name type="scientific">Ruminiclostridium cellobioparum subsp. termitidis CT1112</name>
    <dbReference type="NCBI Taxonomy" id="1195236"/>
    <lineage>
        <taxon>Bacteria</taxon>
        <taxon>Bacillati</taxon>
        <taxon>Bacillota</taxon>
        <taxon>Clostridia</taxon>
        <taxon>Eubacteriales</taxon>
        <taxon>Oscillospiraceae</taxon>
        <taxon>Ruminiclostridium</taxon>
    </lineage>
</organism>
<keyword evidence="1" id="KW-0175">Coiled coil</keyword>
<evidence type="ECO:0000313" key="4">
    <source>
        <dbReference type="Proteomes" id="UP000014155"/>
    </source>
</evidence>
<keyword evidence="2" id="KW-1133">Transmembrane helix</keyword>
<comment type="caution">
    <text evidence="3">The sequence shown here is derived from an EMBL/GenBank/DDBJ whole genome shotgun (WGS) entry which is preliminary data.</text>
</comment>
<keyword evidence="2" id="KW-0812">Transmembrane</keyword>
<evidence type="ECO:0000256" key="1">
    <source>
        <dbReference type="SAM" id="Coils"/>
    </source>
</evidence>
<keyword evidence="4" id="KW-1185">Reference proteome</keyword>
<feature type="transmembrane region" description="Helical" evidence="2">
    <location>
        <begin position="6"/>
        <end position="28"/>
    </location>
</feature>
<dbReference type="PATRIC" id="fig|1195236.3.peg.506"/>
<dbReference type="RefSeq" id="WP_004623599.1">
    <property type="nucleotide sequence ID" value="NZ_AORV01000015.1"/>
</dbReference>
<dbReference type="Proteomes" id="UP000014155">
    <property type="component" value="Unassembled WGS sequence"/>
</dbReference>
<accession>S0FNJ3</accession>
<gene>
    <name evidence="3" type="ORF">CTER_0206</name>
</gene>
<dbReference type="EMBL" id="AORV01000015">
    <property type="protein sequence ID" value="EMS73800.1"/>
    <property type="molecule type" value="Genomic_DNA"/>
</dbReference>
<protein>
    <recommendedName>
        <fullName evidence="5">Phage shock protein B</fullName>
    </recommendedName>
</protein>